<protein>
    <recommendedName>
        <fullName evidence="3">Biotin-lipoyl like</fullName>
    </recommendedName>
</protein>
<evidence type="ECO:0000313" key="1">
    <source>
        <dbReference type="EMBL" id="SET15178.1"/>
    </source>
</evidence>
<dbReference type="EMBL" id="FOHU01000005">
    <property type="protein sequence ID" value="SET15178.1"/>
    <property type="molecule type" value="Genomic_DNA"/>
</dbReference>
<dbReference type="Gene3D" id="2.40.50.100">
    <property type="match status" value="1"/>
</dbReference>
<proteinExistence type="predicted"/>
<dbReference type="AlphaFoldDB" id="A0A1I0C7W8"/>
<evidence type="ECO:0008006" key="3">
    <source>
        <dbReference type="Google" id="ProtNLM"/>
    </source>
</evidence>
<dbReference type="SUPFAM" id="SSF111369">
    <property type="entry name" value="HlyD-like secretion proteins"/>
    <property type="match status" value="1"/>
</dbReference>
<gene>
    <name evidence="1" type="ORF">SAMN05660297_01508</name>
</gene>
<dbReference type="Gene3D" id="1.10.287.470">
    <property type="entry name" value="Helix hairpin bin"/>
    <property type="match status" value="1"/>
</dbReference>
<sequence>MKKSGKWPLIFSISLGTSIFLFLFILRAAKPIEVSSINPKEMDYYEKVVATGRVVPTNMLEIRSQVAGTILESPLNQGDVINKDALLLIIDSQDISLQIKEKQLVETYNKRKTLFDHSL</sequence>
<name>A0A1I0C7W8_9FIRM</name>
<reference evidence="1 2" key="1">
    <citation type="submission" date="2016-10" db="EMBL/GenBank/DDBJ databases">
        <authorList>
            <person name="de Groot N.N."/>
        </authorList>
    </citation>
    <scope>NUCLEOTIDE SEQUENCE [LARGE SCALE GENOMIC DNA]</scope>
    <source>
        <strain evidence="1 2">DSM 18979</strain>
    </source>
</reference>
<dbReference type="RefSeq" id="WP_090441687.1">
    <property type="nucleotide sequence ID" value="NZ_FOHU01000005.1"/>
</dbReference>
<accession>A0A1I0C7W8</accession>
<dbReference type="Proteomes" id="UP000199568">
    <property type="component" value="Unassembled WGS sequence"/>
</dbReference>
<keyword evidence="2" id="KW-1185">Reference proteome</keyword>
<organism evidence="1 2">
    <name type="scientific">Natronincola peptidivorans</name>
    <dbReference type="NCBI Taxonomy" id="426128"/>
    <lineage>
        <taxon>Bacteria</taxon>
        <taxon>Bacillati</taxon>
        <taxon>Bacillota</taxon>
        <taxon>Clostridia</taxon>
        <taxon>Peptostreptococcales</taxon>
        <taxon>Natronincolaceae</taxon>
        <taxon>Natronincola</taxon>
    </lineage>
</organism>
<evidence type="ECO:0000313" key="2">
    <source>
        <dbReference type="Proteomes" id="UP000199568"/>
    </source>
</evidence>